<dbReference type="SUPFAM" id="SSF55008">
    <property type="entry name" value="HMA, heavy metal-associated domain"/>
    <property type="match status" value="1"/>
</dbReference>
<gene>
    <name evidence="3" type="ORF">DW016_06805</name>
</gene>
<dbReference type="InterPro" id="IPR017969">
    <property type="entry name" value="Heavy-metal-associated_CS"/>
</dbReference>
<reference evidence="3 4" key="1">
    <citation type="submission" date="2018-08" db="EMBL/GenBank/DDBJ databases">
        <title>A genome reference for cultivated species of the human gut microbiota.</title>
        <authorList>
            <person name="Zou Y."/>
            <person name="Xue W."/>
            <person name="Luo G."/>
        </authorList>
    </citation>
    <scope>NUCLEOTIDE SEQUENCE [LARGE SCALE GENOMIC DNA]</scope>
    <source>
        <strain evidence="3 4">AF37-2AT</strain>
    </source>
</reference>
<dbReference type="Gene3D" id="3.30.70.100">
    <property type="match status" value="1"/>
</dbReference>
<dbReference type="InterPro" id="IPR006121">
    <property type="entry name" value="HMA_dom"/>
</dbReference>
<organism evidence="3 4">
    <name type="scientific">Sellimonas intestinalis</name>
    <dbReference type="NCBI Taxonomy" id="1653434"/>
    <lineage>
        <taxon>Bacteria</taxon>
        <taxon>Bacillati</taxon>
        <taxon>Bacillota</taxon>
        <taxon>Clostridia</taxon>
        <taxon>Lachnospirales</taxon>
        <taxon>Lachnospiraceae</taxon>
        <taxon>Sellimonas</taxon>
    </lineage>
</organism>
<evidence type="ECO:0000256" key="1">
    <source>
        <dbReference type="ARBA" id="ARBA00022723"/>
    </source>
</evidence>
<dbReference type="CDD" id="cd00371">
    <property type="entry name" value="HMA"/>
    <property type="match status" value="1"/>
</dbReference>
<feature type="domain" description="HMA" evidence="2">
    <location>
        <begin position="53"/>
        <end position="117"/>
    </location>
</feature>
<evidence type="ECO:0000313" key="4">
    <source>
        <dbReference type="Proteomes" id="UP000261080"/>
    </source>
</evidence>
<protein>
    <submittedName>
        <fullName evidence="3">Copper chaperone</fullName>
    </submittedName>
</protein>
<sequence length="120" mass="13048">MADSIILLFVLVIIIFAVKGSIKHFKGEGGCCGGGSKGVIKAERKKLLHPKMGEKTVKIYGMHCEHCAERVARAINKIDGAAAKVSYKKGRAIVSYDREISDKQIRDAVEEAGYKVTGIQ</sequence>
<comment type="caution">
    <text evidence="3">The sequence shown here is derived from an EMBL/GenBank/DDBJ whole genome shotgun (WGS) entry which is preliminary data.</text>
</comment>
<evidence type="ECO:0000259" key="2">
    <source>
        <dbReference type="PROSITE" id="PS50846"/>
    </source>
</evidence>
<dbReference type="RefSeq" id="WP_024731740.1">
    <property type="nucleotide sequence ID" value="NZ_CALBAT010000027.1"/>
</dbReference>
<name>A0A3E3K2R2_9FIRM</name>
<dbReference type="GO" id="GO:0046872">
    <property type="term" value="F:metal ion binding"/>
    <property type="evidence" value="ECO:0007669"/>
    <property type="project" value="UniProtKB-KW"/>
</dbReference>
<dbReference type="PROSITE" id="PS50846">
    <property type="entry name" value="HMA_2"/>
    <property type="match status" value="1"/>
</dbReference>
<proteinExistence type="predicted"/>
<accession>A0A3E3K2R2</accession>
<dbReference type="Proteomes" id="UP000261080">
    <property type="component" value="Unassembled WGS sequence"/>
</dbReference>
<dbReference type="PROSITE" id="PS01047">
    <property type="entry name" value="HMA_1"/>
    <property type="match status" value="1"/>
</dbReference>
<evidence type="ECO:0000313" key="3">
    <source>
        <dbReference type="EMBL" id="RGE87823.1"/>
    </source>
</evidence>
<dbReference type="Pfam" id="PF00403">
    <property type="entry name" value="HMA"/>
    <property type="match status" value="1"/>
</dbReference>
<keyword evidence="1" id="KW-0479">Metal-binding</keyword>
<dbReference type="AlphaFoldDB" id="A0A3E3K2R2"/>
<dbReference type="OrthoDB" id="9813965at2"/>
<dbReference type="EMBL" id="QVLX01000003">
    <property type="protein sequence ID" value="RGE87823.1"/>
    <property type="molecule type" value="Genomic_DNA"/>
</dbReference>
<keyword evidence="4" id="KW-1185">Reference proteome</keyword>
<dbReference type="InterPro" id="IPR036163">
    <property type="entry name" value="HMA_dom_sf"/>
</dbReference>